<feature type="region of interest" description="Disordered" evidence="1">
    <location>
        <begin position="78"/>
        <end position="99"/>
    </location>
</feature>
<dbReference type="AlphaFoldDB" id="A0A0C9TH46"/>
<evidence type="ECO:0000313" key="2">
    <source>
        <dbReference type="EMBL" id="KIJ28803.1"/>
    </source>
</evidence>
<dbReference type="EMBL" id="KN837297">
    <property type="protein sequence ID" value="KIJ28803.1"/>
    <property type="molecule type" value="Genomic_DNA"/>
</dbReference>
<dbReference type="OrthoDB" id="2449121at2759"/>
<dbReference type="PANTHER" id="PTHR35871">
    <property type="entry name" value="EXPRESSED PROTEIN"/>
    <property type="match status" value="1"/>
</dbReference>
<feature type="region of interest" description="Disordered" evidence="1">
    <location>
        <begin position="1"/>
        <end position="27"/>
    </location>
</feature>
<name>A0A0C9TH46_SPHS4</name>
<sequence>MPPIGKKVRLAKQQRASGSHTFHSGIAEDLQEASADANYVLEASQSDLSDHDEGDFESGRDWAFSFIDNMDRAECITDSSEDEDEEIAVGQKRKNHATHPEGESYEIFVQKEASKFGEFWKGVFNFKKAAGPEKDLKLPTRAMPTYNGTGKTSMFNKQKALTKAAKGCSNIATFFSRRKDRASSPEIVPPPQELSPQPLIPFQNNSNDMANGFGGLPASSSHGLRDLPSNIWLNPTADDKDEEEGVSVSVTVEKLIADAKKYKSFGALLHLHAIKSFIQLQDKFKNNPRIRDPVMRASQVVASSIGKGPYFARKIRRLYRYIEHFKTLPPINSGKHHAHPSLLNNEQMMQAVRRYLTVITDGEITPLQLMKHVNGEIIPGLGLDLGKEKISEMTARRWLIKLGYALKETRKGMYFDGHECADVVEYRAKFLALFLSYERLRYVYKDDTLEPIPPALLLGEKLHIPIFHDESIFHSNDLRRRVWVRDGHMPLRKKGQGRAIHVSDFIVEQTGRLVLSEDQIRANSALPQSEQLPWTDAREIIYPGKNHDG</sequence>
<feature type="compositionally biased region" description="Basic residues" evidence="1">
    <location>
        <begin position="1"/>
        <end position="12"/>
    </location>
</feature>
<accession>A0A0C9TH46</accession>
<protein>
    <submittedName>
        <fullName evidence="2">Uncharacterized protein</fullName>
    </submittedName>
</protein>
<dbReference type="PANTHER" id="PTHR35871:SF1">
    <property type="entry name" value="CXC1-LIKE CYSTEINE CLUSTER ASSOCIATED WITH KDZ TRANSPOSASES DOMAIN-CONTAINING PROTEIN"/>
    <property type="match status" value="1"/>
</dbReference>
<gene>
    <name evidence="2" type="ORF">M422DRAFT_269852</name>
</gene>
<keyword evidence="3" id="KW-1185">Reference proteome</keyword>
<organism evidence="2 3">
    <name type="scientific">Sphaerobolus stellatus (strain SS14)</name>
    <dbReference type="NCBI Taxonomy" id="990650"/>
    <lineage>
        <taxon>Eukaryota</taxon>
        <taxon>Fungi</taxon>
        <taxon>Dikarya</taxon>
        <taxon>Basidiomycota</taxon>
        <taxon>Agaricomycotina</taxon>
        <taxon>Agaricomycetes</taxon>
        <taxon>Phallomycetidae</taxon>
        <taxon>Geastrales</taxon>
        <taxon>Sphaerobolaceae</taxon>
        <taxon>Sphaerobolus</taxon>
    </lineage>
</organism>
<evidence type="ECO:0000256" key="1">
    <source>
        <dbReference type="SAM" id="MobiDB-lite"/>
    </source>
</evidence>
<proteinExistence type="predicted"/>
<evidence type="ECO:0000313" key="3">
    <source>
        <dbReference type="Proteomes" id="UP000054279"/>
    </source>
</evidence>
<dbReference type="HOGENOM" id="CLU_496223_0_0_1"/>
<dbReference type="Proteomes" id="UP000054279">
    <property type="component" value="Unassembled WGS sequence"/>
</dbReference>
<reference evidence="2 3" key="1">
    <citation type="submission" date="2014-06" db="EMBL/GenBank/DDBJ databases">
        <title>Evolutionary Origins and Diversification of the Mycorrhizal Mutualists.</title>
        <authorList>
            <consortium name="DOE Joint Genome Institute"/>
            <consortium name="Mycorrhizal Genomics Consortium"/>
            <person name="Kohler A."/>
            <person name="Kuo A."/>
            <person name="Nagy L.G."/>
            <person name="Floudas D."/>
            <person name="Copeland A."/>
            <person name="Barry K.W."/>
            <person name="Cichocki N."/>
            <person name="Veneault-Fourrey C."/>
            <person name="LaButti K."/>
            <person name="Lindquist E.A."/>
            <person name="Lipzen A."/>
            <person name="Lundell T."/>
            <person name="Morin E."/>
            <person name="Murat C."/>
            <person name="Riley R."/>
            <person name="Ohm R."/>
            <person name="Sun H."/>
            <person name="Tunlid A."/>
            <person name="Henrissat B."/>
            <person name="Grigoriev I.V."/>
            <person name="Hibbett D.S."/>
            <person name="Martin F."/>
        </authorList>
    </citation>
    <scope>NUCLEOTIDE SEQUENCE [LARGE SCALE GENOMIC DNA]</scope>
    <source>
        <strain evidence="2 3">SS14</strain>
    </source>
</reference>